<reference evidence="2 3" key="1">
    <citation type="submission" date="2018-12" db="EMBL/GenBank/DDBJ databases">
        <authorList>
            <person name="Feng G."/>
            <person name="Zhu H."/>
        </authorList>
    </citation>
    <scope>NUCLEOTIDE SEQUENCE [LARGE SCALE GENOMIC DNA]</scope>
    <source>
        <strain evidence="2 3">KCTC 12533</strain>
    </source>
</reference>
<evidence type="ECO:0000313" key="2">
    <source>
        <dbReference type="EMBL" id="RSK49965.1"/>
    </source>
</evidence>
<keyword evidence="1" id="KW-0812">Transmembrane</keyword>
<accession>A0A3R9PDT2</accession>
<organism evidence="2 3">
    <name type="scientific">Hymenobacter rigui</name>
    <dbReference type="NCBI Taxonomy" id="334424"/>
    <lineage>
        <taxon>Bacteria</taxon>
        <taxon>Pseudomonadati</taxon>
        <taxon>Bacteroidota</taxon>
        <taxon>Cytophagia</taxon>
        <taxon>Cytophagales</taxon>
        <taxon>Hymenobacteraceae</taxon>
        <taxon>Hymenobacter</taxon>
    </lineage>
</organism>
<evidence type="ECO:0000256" key="1">
    <source>
        <dbReference type="SAM" id="Phobius"/>
    </source>
</evidence>
<dbReference type="AlphaFoldDB" id="A0A3R9PDT2"/>
<gene>
    <name evidence="2" type="ORF">EI291_04770</name>
</gene>
<comment type="caution">
    <text evidence="2">The sequence shown here is derived from an EMBL/GenBank/DDBJ whole genome shotgun (WGS) entry which is preliminary data.</text>
</comment>
<evidence type="ECO:0000313" key="3">
    <source>
        <dbReference type="Proteomes" id="UP000273500"/>
    </source>
</evidence>
<dbReference type="RefSeq" id="WP_125418560.1">
    <property type="nucleotide sequence ID" value="NZ_RWIT01000002.1"/>
</dbReference>
<keyword evidence="1" id="KW-1133">Transmembrane helix</keyword>
<name>A0A3R9PDT2_9BACT</name>
<dbReference type="OrthoDB" id="885004at2"/>
<dbReference type="Proteomes" id="UP000273500">
    <property type="component" value="Unassembled WGS sequence"/>
</dbReference>
<feature type="transmembrane region" description="Helical" evidence="1">
    <location>
        <begin position="21"/>
        <end position="41"/>
    </location>
</feature>
<keyword evidence="1" id="KW-0472">Membrane</keyword>
<keyword evidence="3" id="KW-1185">Reference proteome</keyword>
<dbReference type="EMBL" id="RWIT01000002">
    <property type="protein sequence ID" value="RSK49965.1"/>
    <property type="molecule type" value="Genomic_DNA"/>
</dbReference>
<sequence length="151" mass="17872">MPVPAHLRKKIARRQILRYAARLLQFVLTLGLMGWFFYNFFGLDLVTVNQEMALAGQVTKRDVNRQHFNWYLNHDESTRYDFWSFEPGDAATDQLVTADSLDFMKDVRGGFQYYKTLGFYLEKGARLRKEANSPLITVVQDHRVTRWKYRP</sequence>
<protein>
    <submittedName>
        <fullName evidence="2">Uncharacterized protein</fullName>
    </submittedName>
</protein>
<proteinExistence type="predicted"/>